<dbReference type="Proteomes" id="UP000014760">
    <property type="component" value="Unassembled WGS sequence"/>
</dbReference>
<evidence type="ECO:0000313" key="3">
    <source>
        <dbReference type="Proteomes" id="UP000014760"/>
    </source>
</evidence>
<dbReference type="HOGENOM" id="CLU_1469560_0_0_1"/>
<dbReference type="EMBL" id="KB295455">
    <property type="protein sequence ID" value="ELU13118.1"/>
    <property type="molecule type" value="Genomic_DNA"/>
</dbReference>
<keyword evidence="3" id="KW-1185">Reference proteome</keyword>
<sequence length="184" mass="20552">MAWSKEDMRNGNARQRASPHRKALIVSCVFLTLLFVYTYGITVIRFFAPCPSRSELEFQLRDFIKYRSSQTKSEQDKDAAMKNLTGANVAWNDPKLVSVVKNHFVDPPRPYVTKFSLPLTQTPQAKAADAILKGKATLFPDKIQGSVNRAGVCWLPVYEGTDFDSGPFVALPFGGKLHESIPGR</sequence>
<dbReference type="AlphaFoldDB" id="R7V2P3"/>
<gene>
    <name evidence="1" type="ORF">CAPTEDRAFT_214741</name>
</gene>
<proteinExistence type="predicted"/>
<organism evidence="1">
    <name type="scientific">Capitella teleta</name>
    <name type="common">Polychaete worm</name>
    <dbReference type="NCBI Taxonomy" id="283909"/>
    <lineage>
        <taxon>Eukaryota</taxon>
        <taxon>Metazoa</taxon>
        <taxon>Spiralia</taxon>
        <taxon>Lophotrochozoa</taxon>
        <taxon>Annelida</taxon>
        <taxon>Polychaeta</taxon>
        <taxon>Sedentaria</taxon>
        <taxon>Scolecida</taxon>
        <taxon>Capitellidae</taxon>
        <taxon>Capitella</taxon>
    </lineage>
</organism>
<reference evidence="3" key="1">
    <citation type="submission" date="2012-12" db="EMBL/GenBank/DDBJ databases">
        <authorList>
            <person name="Hellsten U."/>
            <person name="Grimwood J."/>
            <person name="Chapman J.A."/>
            <person name="Shapiro H."/>
            <person name="Aerts A."/>
            <person name="Otillar R.P."/>
            <person name="Terry A.Y."/>
            <person name="Boore J.L."/>
            <person name="Simakov O."/>
            <person name="Marletaz F."/>
            <person name="Cho S.-J."/>
            <person name="Edsinger-Gonzales E."/>
            <person name="Havlak P."/>
            <person name="Kuo D.-H."/>
            <person name="Larsson T."/>
            <person name="Lv J."/>
            <person name="Arendt D."/>
            <person name="Savage R."/>
            <person name="Osoegawa K."/>
            <person name="de Jong P."/>
            <person name="Lindberg D.R."/>
            <person name="Seaver E.C."/>
            <person name="Weisblat D.A."/>
            <person name="Putnam N.H."/>
            <person name="Grigoriev I.V."/>
            <person name="Rokhsar D.S."/>
        </authorList>
    </citation>
    <scope>NUCLEOTIDE SEQUENCE</scope>
    <source>
        <strain evidence="3">I ESC-2004</strain>
    </source>
</reference>
<reference evidence="1 3" key="2">
    <citation type="journal article" date="2013" name="Nature">
        <title>Insights into bilaterian evolution from three spiralian genomes.</title>
        <authorList>
            <person name="Simakov O."/>
            <person name="Marletaz F."/>
            <person name="Cho S.J."/>
            <person name="Edsinger-Gonzales E."/>
            <person name="Havlak P."/>
            <person name="Hellsten U."/>
            <person name="Kuo D.H."/>
            <person name="Larsson T."/>
            <person name="Lv J."/>
            <person name="Arendt D."/>
            <person name="Savage R."/>
            <person name="Osoegawa K."/>
            <person name="de Jong P."/>
            <person name="Grimwood J."/>
            <person name="Chapman J.A."/>
            <person name="Shapiro H."/>
            <person name="Aerts A."/>
            <person name="Otillar R.P."/>
            <person name="Terry A.Y."/>
            <person name="Boore J.L."/>
            <person name="Grigoriev I.V."/>
            <person name="Lindberg D.R."/>
            <person name="Seaver E.C."/>
            <person name="Weisblat D.A."/>
            <person name="Putnam N.H."/>
            <person name="Rokhsar D.S."/>
        </authorList>
    </citation>
    <scope>NUCLEOTIDE SEQUENCE</scope>
    <source>
        <strain evidence="1 3">I ESC-2004</strain>
    </source>
</reference>
<evidence type="ECO:0000313" key="2">
    <source>
        <dbReference type="EnsemblMetazoa" id="CapteP214741"/>
    </source>
</evidence>
<dbReference type="EMBL" id="AMQN01019216">
    <property type="status" value="NOT_ANNOTATED_CDS"/>
    <property type="molecule type" value="Genomic_DNA"/>
</dbReference>
<name>R7V2P3_CAPTE</name>
<accession>R7V2P3</accession>
<dbReference type="EnsemblMetazoa" id="CapteT214741">
    <property type="protein sequence ID" value="CapteP214741"/>
    <property type="gene ID" value="CapteG214741"/>
</dbReference>
<reference evidence="2" key="3">
    <citation type="submission" date="2015-06" db="UniProtKB">
        <authorList>
            <consortium name="EnsemblMetazoa"/>
        </authorList>
    </citation>
    <scope>IDENTIFICATION</scope>
</reference>
<evidence type="ECO:0000313" key="1">
    <source>
        <dbReference type="EMBL" id="ELU13118.1"/>
    </source>
</evidence>
<protein>
    <submittedName>
        <fullName evidence="1 2">Uncharacterized protein</fullName>
    </submittedName>
</protein>